<evidence type="ECO:0000313" key="2">
    <source>
        <dbReference type="Proteomes" id="UP000469346"/>
    </source>
</evidence>
<dbReference type="EMBL" id="JAAGRR010000104">
    <property type="protein sequence ID" value="NDY42957.1"/>
    <property type="molecule type" value="Genomic_DNA"/>
</dbReference>
<sequence>MKRHAKWEKTRGRKGILLAGAVALVILAGGLRAEAGTVTAVFPEGTPACEAAAAVAGPGCTAAGTTGPLVVVRDDKAVRGAKPGRTVLLLPDGGTKAVGQVIGLVPAGASPDDVAAALVKAASPAVAWTGTKGGEVLVIGTEKPLGVRQGDTVRCKVRRAARRKIEGC</sequence>
<accession>A0A6N9TU41</accession>
<dbReference type="Proteomes" id="UP000469346">
    <property type="component" value="Unassembled WGS sequence"/>
</dbReference>
<reference evidence="1 2" key="1">
    <citation type="submission" date="2020-02" db="EMBL/GenBank/DDBJ databases">
        <title>Comparative genomics of sulfur disproportionating microorganisms.</title>
        <authorList>
            <person name="Ward L.M."/>
            <person name="Bertran E."/>
            <person name="Johnston D.T."/>
        </authorList>
    </citation>
    <scope>NUCLEOTIDE SEQUENCE [LARGE SCALE GENOMIC DNA]</scope>
    <source>
        <strain evidence="1 2">DSM 100025</strain>
    </source>
</reference>
<gene>
    <name evidence="1" type="ORF">G3N55_08895</name>
</gene>
<protein>
    <submittedName>
        <fullName evidence="1">Uncharacterized protein</fullName>
    </submittedName>
</protein>
<name>A0A6N9TU41_DISTH</name>
<comment type="caution">
    <text evidence="1">The sequence shown here is derived from an EMBL/GenBank/DDBJ whole genome shotgun (WGS) entry which is preliminary data.</text>
</comment>
<keyword evidence="2" id="KW-1185">Reference proteome</keyword>
<dbReference type="RefSeq" id="WP_163299083.1">
    <property type="nucleotide sequence ID" value="NZ_JAAGRR010000104.1"/>
</dbReference>
<organism evidence="1 2">
    <name type="scientific">Dissulfurirhabdus thermomarina</name>
    <dbReference type="NCBI Taxonomy" id="1765737"/>
    <lineage>
        <taxon>Bacteria</taxon>
        <taxon>Deltaproteobacteria</taxon>
        <taxon>Dissulfurirhabdaceae</taxon>
        <taxon>Dissulfurirhabdus</taxon>
    </lineage>
</organism>
<evidence type="ECO:0000313" key="1">
    <source>
        <dbReference type="EMBL" id="NDY42957.1"/>
    </source>
</evidence>
<proteinExistence type="predicted"/>
<dbReference type="AlphaFoldDB" id="A0A6N9TU41"/>